<feature type="region of interest" description="Disordered" evidence="1">
    <location>
        <begin position="28"/>
        <end position="47"/>
    </location>
</feature>
<proteinExistence type="predicted"/>
<keyword evidence="3" id="KW-1185">Reference proteome</keyword>
<evidence type="ECO:0000313" key="3">
    <source>
        <dbReference type="Proteomes" id="UP000276437"/>
    </source>
</evidence>
<evidence type="ECO:0000256" key="1">
    <source>
        <dbReference type="SAM" id="MobiDB-lite"/>
    </source>
</evidence>
<evidence type="ECO:0000313" key="2">
    <source>
        <dbReference type="EMBL" id="BBB92716.1"/>
    </source>
</evidence>
<dbReference type="AlphaFoldDB" id="A0A348ANR8"/>
<reference evidence="2 3" key="1">
    <citation type="journal article" date="2018" name="Int. J. Syst. Evol. Microbiol.">
        <title>Methylomusa anaerophila gen. nov., sp. nov., an anaerobic methanol-utilizing bacterium isolated from a microbial fuel cell.</title>
        <authorList>
            <person name="Amano N."/>
            <person name="Yamamuro A."/>
            <person name="Miyahara M."/>
            <person name="Kouzuma A."/>
            <person name="Abe T."/>
            <person name="Watanabe K."/>
        </authorList>
    </citation>
    <scope>NUCLEOTIDE SEQUENCE [LARGE SCALE GENOMIC DNA]</scope>
    <source>
        <strain evidence="2 3">MMFC1</strain>
    </source>
</reference>
<feature type="compositionally biased region" description="Basic and acidic residues" evidence="1">
    <location>
        <begin position="34"/>
        <end position="47"/>
    </location>
</feature>
<name>A0A348ANR8_9FIRM</name>
<protein>
    <submittedName>
        <fullName evidence="2">Uncharacterized protein</fullName>
    </submittedName>
</protein>
<organism evidence="2 3">
    <name type="scientific">Methylomusa anaerophila</name>
    <dbReference type="NCBI Taxonomy" id="1930071"/>
    <lineage>
        <taxon>Bacteria</taxon>
        <taxon>Bacillati</taxon>
        <taxon>Bacillota</taxon>
        <taxon>Negativicutes</taxon>
        <taxon>Selenomonadales</taxon>
        <taxon>Sporomusaceae</taxon>
        <taxon>Methylomusa</taxon>
    </lineage>
</organism>
<sequence length="47" mass="5464">MCENYENIYDIEIDLTNDGDGLLNFAYGEDEEMEPNKQHTEMGNKYG</sequence>
<dbReference type="EMBL" id="AP018449">
    <property type="protein sequence ID" value="BBB92716.1"/>
    <property type="molecule type" value="Genomic_DNA"/>
</dbReference>
<dbReference type="KEGG" id="mana:MAMMFC1_03411"/>
<dbReference type="Proteomes" id="UP000276437">
    <property type="component" value="Chromosome"/>
</dbReference>
<gene>
    <name evidence="2" type="ORF">MAMMFC1_03411</name>
</gene>
<accession>A0A348ANR8</accession>
<dbReference type="RefSeq" id="WP_158618804.1">
    <property type="nucleotide sequence ID" value="NZ_AP018449.1"/>
</dbReference>